<dbReference type="AlphaFoldDB" id="W7DFU7"/>
<gene>
    <name evidence="3" type="ORF">PRIP_02693</name>
</gene>
<evidence type="ECO:0000313" key="4">
    <source>
        <dbReference type="Proteomes" id="UP000019248"/>
    </source>
</evidence>
<comment type="caution">
    <text evidence="3">The sequence shown here is derived from an EMBL/GenBank/DDBJ whole genome shotgun (WGS) entry which is preliminary data.</text>
</comment>
<name>W7DFU7_9LIST</name>
<proteinExistence type="predicted"/>
<dbReference type="GO" id="GO:0008933">
    <property type="term" value="F:peptidoglycan lytic transglycosylase activity"/>
    <property type="evidence" value="ECO:0007669"/>
    <property type="project" value="TreeGrafter"/>
</dbReference>
<dbReference type="Pfam" id="PF13406">
    <property type="entry name" value="SLT_2"/>
    <property type="match status" value="1"/>
</dbReference>
<dbReference type="PATRIC" id="fig|1265816.5.peg.535"/>
<dbReference type="GO" id="GO:0009253">
    <property type="term" value="P:peptidoglycan catabolic process"/>
    <property type="evidence" value="ECO:0007669"/>
    <property type="project" value="TreeGrafter"/>
</dbReference>
<evidence type="ECO:0000259" key="1">
    <source>
        <dbReference type="Pfam" id="PF01464"/>
    </source>
</evidence>
<dbReference type="InterPro" id="IPR043426">
    <property type="entry name" value="MltB-like"/>
</dbReference>
<evidence type="ECO:0000259" key="2">
    <source>
        <dbReference type="Pfam" id="PF13406"/>
    </source>
</evidence>
<dbReference type="InterPro" id="IPR031304">
    <property type="entry name" value="SLT_2"/>
</dbReference>
<dbReference type="EMBL" id="AODL01000004">
    <property type="protein sequence ID" value="EUJ46306.1"/>
    <property type="molecule type" value="Genomic_DNA"/>
</dbReference>
<dbReference type="Gene3D" id="1.10.530.10">
    <property type="match status" value="1"/>
</dbReference>
<dbReference type="PANTHER" id="PTHR30163:SF8">
    <property type="entry name" value="LYTIC MUREIN TRANSGLYCOSYLASE"/>
    <property type="match status" value="1"/>
</dbReference>
<dbReference type="Pfam" id="PF01464">
    <property type="entry name" value="SLT"/>
    <property type="match status" value="1"/>
</dbReference>
<feature type="domain" description="Transglycosylase SLT" evidence="1">
    <location>
        <begin position="63"/>
        <end position="109"/>
    </location>
</feature>
<dbReference type="Proteomes" id="UP000019248">
    <property type="component" value="Unassembled WGS sequence"/>
</dbReference>
<dbReference type="RefSeq" id="WP_036099266.1">
    <property type="nucleotide sequence ID" value="NZ_AODL01000004.1"/>
</dbReference>
<dbReference type="SUPFAM" id="SSF53955">
    <property type="entry name" value="Lysozyme-like"/>
    <property type="match status" value="1"/>
</dbReference>
<dbReference type="InterPro" id="IPR008258">
    <property type="entry name" value="Transglycosylase_SLT_dom_1"/>
</dbReference>
<evidence type="ECO:0000313" key="3">
    <source>
        <dbReference type="EMBL" id="EUJ46306.1"/>
    </source>
</evidence>
<reference evidence="3 4" key="1">
    <citation type="journal article" date="2014" name="Int. J. Syst. Evol. Microbiol.">
        <title>Listeria floridensis sp. nov., Listeria aquatica sp. nov., Listeria cornellensis sp. nov., Listeria riparia sp. nov. and Listeria grandensis sp. nov., from agricultural and natural environments.</title>
        <authorList>
            <person name="den Bakker H.C."/>
            <person name="Warchocki S."/>
            <person name="Wright E.M."/>
            <person name="Allred A.F."/>
            <person name="Ahlstrom C."/>
            <person name="Manuel C.S."/>
            <person name="Stasiewicz M.J."/>
            <person name="Burrell A."/>
            <person name="Roof S."/>
            <person name="Strawn L."/>
            <person name="Fortes E.D."/>
            <person name="Nightingale K.K."/>
            <person name="Kephart D."/>
            <person name="Wiedmann M."/>
        </authorList>
    </citation>
    <scope>NUCLEOTIDE SEQUENCE [LARGE SCALE GENOMIC DNA]</scope>
    <source>
        <strain evidence="3 4">FSL S10-1204</strain>
    </source>
</reference>
<sequence length="214" mass="23878">MVKKKKPTKAQQRKIKQRRSMFLAILALFVLGLALVVLMQFRAVEKPKPYTQDIPEQYVAIYQRAAKEYGLDWFLLAAVHRVETKFSTVEPMISSVGAIGPMQFMPCTFVGWSADGCPATGGVGTFTDDDLVDPAIIKKYGGYGVDANGDGKADPWDLEDAVFSTANFLADNGAKDGKEAQAIFKYNHSNVYVKDILFYRDEFKKAWNKDIATK</sequence>
<accession>W7DFU7</accession>
<protein>
    <submittedName>
        <fullName evidence="3">Uncharacterized protein</fullName>
    </submittedName>
</protein>
<feature type="domain" description="Transglycosylase SLT" evidence="2">
    <location>
        <begin position="139"/>
        <end position="179"/>
    </location>
</feature>
<organism evidence="3 4">
    <name type="scientific">Listeria riparia FSL S10-1204</name>
    <dbReference type="NCBI Taxonomy" id="1265816"/>
    <lineage>
        <taxon>Bacteria</taxon>
        <taxon>Bacillati</taxon>
        <taxon>Bacillota</taxon>
        <taxon>Bacilli</taxon>
        <taxon>Bacillales</taxon>
        <taxon>Listeriaceae</taxon>
        <taxon>Listeria</taxon>
    </lineage>
</organism>
<keyword evidence="4" id="KW-1185">Reference proteome</keyword>
<dbReference type="InterPro" id="IPR023346">
    <property type="entry name" value="Lysozyme-like_dom_sf"/>
</dbReference>
<dbReference type="CDD" id="cd13399">
    <property type="entry name" value="Slt35-like"/>
    <property type="match status" value="1"/>
</dbReference>
<dbReference type="PANTHER" id="PTHR30163">
    <property type="entry name" value="MEMBRANE-BOUND LYTIC MUREIN TRANSGLYCOSYLASE B"/>
    <property type="match status" value="1"/>
</dbReference>